<protein>
    <submittedName>
        <fullName evidence="5">Type-1 restriction enzyme MjaXIP specificity protein</fullName>
    </submittedName>
</protein>
<sequence>MEMNEISGDFKMTELGPLPEEWTVVPLQKLNSQKKVSLNPANFPDEIFEYYSIPNYQNSKKPSFEQGASILSQKILLNNGAVLFGKLNPRVEKVWKVESDTQHRKIGSTEWFPIFPDNEKVDSDFLYYVEWSKYVMPKAKTLVTGSTPSRQRVDQTSFYKIKIPLPPLSEQQKIAKVLSTVQEAKEKSDAVIIATKDLKKSLMHKLFAEGLNGEEQKETEIGLIPERWDVMRLGDITEKTKQTDQRKNPNNKFKYIDVSGISNKFFQIVEFKEYLGKEAPNRARKMIKANDIIFATVRPYLKRVAIVPDAFDGEICSTAFCVVRCKREIANPIFVFNCLLNDTFVDKVSELQRGSSYPAVTDKDVLNQKIPFPPLSEQQQIAHILSTVDKKIGVEERRKNTLKELFKTMLHKLMSGEKRLKEVEI</sequence>
<dbReference type="Pfam" id="PF01420">
    <property type="entry name" value="Methylase_S"/>
    <property type="match status" value="2"/>
</dbReference>
<proteinExistence type="inferred from homology"/>
<organism evidence="5">
    <name type="scientific">Candidatus Methanophagaceae archaeon ANME-1 ERB6</name>
    <dbReference type="NCBI Taxonomy" id="2759912"/>
    <lineage>
        <taxon>Archaea</taxon>
        <taxon>Methanobacteriati</taxon>
        <taxon>Methanobacteriota</taxon>
        <taxon>Stenosarchaea group</taxon>
        <taxon>Methanomicrobia</taxon>
        <taxon>Candidatus Methanophagales</taxon>
        <taxon>Candidatus Methanophagaceae</taxon>
    </lineage>
</organism>
<dbReference type="Gene3D" id="3.90.220.20">
    <property type="entry name" value="DNA methylase specificity domains"/>
    <property type="match status" value="2"/>
</dbReference>
<dbReference type="GO" id="GO:0003677">
    <property type="term" value="F:DNA binding"/>
    <property type="evidence" value="ECO:0007669"/>
    <property type="project" value="UniProtKB-KW"/>
</dbReference>
<evidence type="ECO:0000256" key="1">
    <source>
        <dbReference type="ARBA" id="ARBA00010923"/>
    </source>
</evidence>
<keyword evidence="2" id="KW-0680">Restriction system</keyword>
<name>A0A7G9YSH3_9EURY</name>
<evidence type="ECO:0000256" key="3">
    <source>
        <dbReference type="ARBA" id="ARBA00023125"/>
    </source>
</evidence>
<feature type="domain" description="Type I restriction modification DNA specificity" evidence="4">
    <location>
        <begin position="21"/>
        <end position="183"/>
    </location>
</feature>
<gene>
    <name evidence="5" type="ORF">BBGANOMO_00031</name>
</gene>
<dbReference type="InterPro" id="IPR044946">
    <property type="entry name" value="Restrct_endonuc_typeI_TRD_sf"/>
</dbReference>
<evidence type="ECO:0000259" key="4">
    <source>
        <dbReference type="Pfam" id="PF01420"/>
    </source>
</evidence>
<dbReference type="InterPro" id="IPR052021">
    <property type="entry name" value="Type-I_RS_S_subunit"/>
</dbReference>
<dbReference type="SUPFAM" id="SSF116734">
    <property type="entry name" value="DNA methylase specificity domain"/>
    <property type="match status" value="2"/>
</dbReference>
<feature type="domain" description="Type I restriction modification DNA specificity" evidence="4">
    <location>
        <begin position="225"/>
        <end position="403"/>
    </location>
</feature>
<reference evidence="5" key="1">
    <citation type="submission" date="2020-06" db="EMBL/GenBank/DDBJ databases">
        <title>Unique genomic features of the anaerobic methanotrophic archaea.</title>
        <authorList>
            <person name="Chadwick G.L."/>
            <person name="Skennerton C.T."/>
            <person name="Laso-Perez R."/>
            <person name="Leu A.O."/>
            <person name="Speth D.R."/>
            <person name="Yu H."/>
            <person name="Morgan-Lang C."/>
            <person name="Hatzenpichler R."/>
            <person name="Goudeau D."/>
            <person name="Malmstrom R."/>
            <person name="Brazelton W.J."/>
            <person name="Woyke T."/>
            <person name="Hallam S.J."/>
            <person name="Tyson G.W."/>
            <person name="Wegener G."/>
            <person name="Boetius A."/>
            <person name="Orphan V."/>
        </authorList>
    </citation>
    <scope>NUCLEOTIDE SEQUENCE</scope>
</reference>
<evidence type="ECO:0000313" key="5">
    <source>
        <dbReference type="EMBL" id="QNO50957.1"/>
    </source>
</evidence>
<accession>A0A7G9YSH3</accession>
<keyword evidence="3" id="KW-0238">DNA-binding</keyword>
<dbReference type="GO" id="GO:0009307">
    <property type="term" value="P:DNA restriction-modification system"/>
    <property type="evidence" value="ECO:0007669"/>
    <property type="project" value="UniProtKB-KW"/>
</dbReference>
<dbReference type="PANTHER" id="PTHR30408:SF13">
    <property type="entry name" value="TYPE I RESTRICTION ENZYME HINDI SPECIFICITY SUBUNIT"/>
    <property type="match status" value="1"/>
</dbReference>
<comment type="similarity">
    <text evidence="1">Belongs to the type-I restriction system S methylase family.</text>
</comment>
<dbReference type="AlphaFoldDB" id="A0A7G9YSH3"/>
<dbReference type="InterPro" id="IPR000055">
    <property type="entry name" value="Restrct_endonuc_typeI_TRD"/>
</dbReference>
<dbReference type="EMBL" id="MT631456">
    <property type="protein sequence ID" value="QNO50957.1"/>
    <property type="molecule type" value="Genomic_DNA"/>
</dbReference>
<evidence type="ECO:0000256" key="2">
    <source>
        <dbReference type="ARBA" id="ARBA00022747"/>
    </source>
</evidence>
<dbReference type="PANTHER" id="PTHR30408">
    <property type="entry name" value="TYPE-1 RESTRICTION ENZYME ECOKI SPECIFICITY PROTEIN"/>
    <property type="match status" value="1"/>
</dbReference>